<evidence type="ECO:0000313" key="2">
    <source>
        <dbReference type="Proteomes" id="UP000017640"/>
    </source>
</evidence>
<proteinExistence type="predicted"/>
<dbReference type="EMBL" id="CP005990">
    <property type="protein sequence ID" value="AGY92614.1"/>
    <property type="molecule type" value="Genomic_DNA"/>
</dbReference>
<reference evidence="1 2" key="1">
    <citation type="journal article" date="2013" name="BMC Genomics">
        <title>Genomes of "Spiribacter", a streamlined, successful halophilic bacterium.</title>
        <authorList>
            <person name="Lopez-Perez M."/>
            <person name="Ghai R."/>
            <person name="Leon M.J."/>
            <person name="Rodriguez-Olmos A."/>
            <person name="Copa-Patino J.L."/>
            <person name="Soliveri J."/>
            <person name="Sanchez-Porro C."/>
            <person name="Ventosa A."/>
            <person name="Rodriguez-Valera F."/>
        </authorList>
    </citation>
    <scope>NUCLEOTIDE SEQUENCE [LARGE SCALE GENOMIC DNA]</scope>
    <source>
        <strain evidence="1 2">UAH-SP71</strain>
    </source>
</reference>
<evidence type="ECO:0008006" key="3">
    <source>
        <dbReference type="Google" id="ProtNLM"/>
    </source>
</evidence>
<gene>
    <name evidence="1" type="ORF">SPICUR_08430</name>
</gene>
<accession>U5T544</accession>
<sequence length="390" mass="44899">MKHLIAQGLLGELKGDITPQLKWTTRIWPTQRLEAWFDSVAFNLNVIGQMAGRECVVLRQPVGDKSKRQIDIEYLDADEPEPRTNDDIVRAPYAVSTLRERLIAYNRLLAATFVDIGSLEVPAIGIRQRDPNKRTPQARYQRISQHSKFVRRIFGRSSFECDGRFYGGFWQHIGKHLRADIRIDDQPTVELDYSGLHIRIAYASEGLEAPEDPYWLPYTLPDYDGDSVQQRSDVKQIVLICLNANTPEIGTHKFLESYEQEVKDGDRPDIGLNKSSCQWLLKEFLLLNEPIRHYIGTDAGIGFMNIDSRIMSHIINHFTENNIPVLSVHDSVIIQSQYKQQLKEQMVKAFEKVTGVPNPPIKQEKTNESEITDGYRTRLEEFQQWKMNGS</sequence>
<name>U5T544_9GAMM</name>
<organism evidence="1 2">
    <name type="scientific">Spiribacter curvatus</name>
    <dbReference type="NCBI Taxonomy" id="1335757"/>
    <lineage>
        <taxon>Bacteria</taxon>
        <taxon>Pseudomonadati</taxon>
        <taxon>Pseudomonadota</taxon>
        <taxon>Gammaproteobacteria</taxon>
        <taxon>Chromatiales</taxon>
        <taxon>Ectothiorhodospiraceae</taxon>
        <taxon>Spiribacter</taxon>
    </lineage>
</organism>
<dbReference type="HOGENOM" id="CLU_707695_0_0_6"/>
<protein>
    <recommendedName>
        <fullName evidence="3">DNA-directed DNA polymerase family A palm domain-containing protein</fullName>
    </recommendedName>
</protein>
<keyword evidence="2" id="KW-1185">Reference proteome</keyword>
<dbReference type="AlphaFoldDB" id="U5T544"/>
<evidence type="ECO:0000313" key="1">
    <source>
        <dbReference type="EMBL" id="AGY92614.1"/>
    </source>
</evidence>
<dbReference type="KEGG" id="spiu:SPICUR_08430"/>
<dbReference type="eggNOG" id="ENOG50335X0">
    <property type="taxonomic scope" value="Bacteria"/>
</dbReference>
<dbReference type="Proteomes" id="UP000017640">
    <property type="component" value="Chromosome"/>
</dbReference>